<dbReference type="GO" id="GO:0009272">
    <property type="term" value="P:fungal-type cell wall biogenesis"/>
    <property type="evidence" value="ECO:0007669"/>
    <property type="project" value="UniProtKB-ARBA"/>
</dbReference>
<dbReference type="PANTHER" id="PTHR10587">
    <property type="entry name" value="GLYCOSYL TRANSFERASE-RELATED"/>
    <property type="match status" value="1"/>
</dbReference>
<keyword evidence="15" id="KW-0732">Signal</keyword>
<dbReference type="EMBL" id="LUGG01000003">
    <property type="protein sequence ID" value="OBZ76598.1"/>
    <property type="molecule type" value="Genomic_DNA"/>
</dbReference>
<keyword evidence="4" id="KW-0336">GPI-anchor</keyword>
<keyword evidence="11" id="KW-0624">Polysaccharide degradation</keyword>
<evidence type="ECO:0000256" key="9">
    <source>
        <dbReference type="ARBA" id="ARBA00023288"/>
    </source>
</evidence>
<evidence type="ECO:0000256" key="13">
    <source>
        <dbReference type="ARBA" id="ARBA00048494"/>
    </source>
</evidence>
<evidence type="ECO:0000256" key="3">
    <source>
        <dbReference type="ARBA" id="ARBA00022475"/>
    </source>
</evidence>
<feature type="region of interest" description="Disordered" evidence="14">
    <location>
        <begin position="372"/>
        <end position="415"/>
    </location>
</feature>
<organism evidence="17 18">
    <name type="scientific">Grifola frondosa</name>
    <name type="common">Maitake</name>
    <name type="synonym">Polyporus frondosus</name>
    <dbReference type="NCBI Taxonomy" id="5627"/>
    <lineage>
        <taxon>Eukaryota</taxon>
        <taxon>Fungi</taxon>
        <taxon>Dikarya</taxon>
        <taxon>Basidiomycota</taxon>
        <taxon>Agaricomycotina</taxon>
        <taxon>Agaricomycetes</taxon>
        <taxon>Polyporales</taxon>
        <taxon>Grifolaceae</taxon>
        <taxon>Grifola</taxon>
    </lineage>
</organism>
<keyword evidence="9" id="KW-0449">Lipoprotein</keyword>
<dbReference type="STRING" id="5627.A0A1C7MIF6"/>
<dbReference type="SUPFAM" id="SSF88713">
    <property type="entry name" value="Glycoside hydrolase/deacetylase"/>
    <property type="match status" value="1"/>
</dbReference>
<evidence type="ECO:0000256" key="2">
    <source>
        <dbReference type="ARBA" id="ARBA00004609"/>
    </source>
</evidence>
<accession>A0A1C7MIF6</accession>
<keyword evidence="5" id="KW-0146">Chitin degradation</keyword>
<comment type="cofactor">
    <cofactor evidence="1">
        <name>Co(2+)</name>
        <dbReference type="ChEBI" id="CHEBI:48828"/>
    </cofactor>
</comment>
<evidence type="ECO:0000256" key="4">
    <source>
        <dbReference type="ARBA" id="ARBA00022622"/>
    </source>
</evidence>
<comment type="catalytic activity">
    <reaction evidence="13">
        <text>[(1-&gt;4)-N-acetyl-beta-D-glucosaminyl](n) + n H2O = chitosan + n acetate</text>
        <dbReference type="Rhea" id="RHEA:10464"/>
        <dbReference type="Rhea" id="RHEA-COMP:9593"/>
        <dbReference type="Rhea" id="RHEA-COMP:9597"/>
        <dbReference type="ChEBI" id="CHEBI:15377"/>
        <dbReference type="ChEBI" id="CHEBI:17029"/>
        <dbReference type="ChEBI" id="CHEBI:30089"/>
        <dbReference type="ChEBI" id="CHEBI:57704"/>
        <dbReference type="EC" id="3.5.1.41"/>
    </reaction>
    <physiologicalReaction direction="left-to-right" evidence="13">
        <dbReference type="Rhea" id="RHEA:10465"/>
    </physiologicalReaction>
</comment>
<dbReference type="AlphaFoldDB" id="A0A1C7MIF6"/>
<keyword evidence="8" id="KW-0170">Cobalt</keyword>
<evidence type="ECO:0000313" key="18">
    <source>
        <dbReference type="Proteomes" id="UP000092993"/>
    </source>
</evidence>
<dbReference type="GO" id="GO:0098552">
    <property type="term" value="C:side of membrane"/>
    <property type="evidence" value="ECO:0007669"/>
    <property type="project" value="UniProtKB-KW"/>
</dbReference>
<proteinExistence type="predicted"/>
<dbReference type="GO" id="GO:0071555">
    <property type="term" value="P:cell wall organization"/>
    <property type="evidence" value="ECO:0007669"/>
    <property type="project" value="UniProtKB-KW"/>
</dbReference>
<keyword evidence="6" id="KW-0472">Membrane</keyword>
<name>A0A1C7MIF6_GRIFR</name>
<feature type="chain" id="PRO_5008889150" description="chitin deacetylase" evidence="15">
    <location>
        <begin position="22"/>
        <end position="446"/>
    </location>
</feature>
<dbReference type="GO" id="GO:0004099">
    <property type="term" value="F:chitin deacetylase activity"/>
    <property type="evidence" value="ECO:0007669"/>
    <property type="project" value="UniProtKB-EC"/>
</dbReference>
<evidence type="ECO:0000313" key="17">
    <source>
        <dbReference type="EMBL" id="OBZ76598.1"/>
    </source>
</evidence>
<dbReference type="InterPro" id="IPR011330">
    <property type="entry name" value="Glyco_hydro/deAcase_b/a-brl"/>
</dbReference>
<evidence type="ECO:0000256" key="14">
    <source>
        <dbReference type="SAM" id="MobiDB-lite"/>
    </source>
</evidence>
<evidence type="ECO:0000256" key="11">
    <source>
        <dbReference type="ARBA" id="ARBA00023326"/>
    </source>
</evidence>
<dbReference type="Proteomes" id="UP000092993">
    <property type="component" value="Unassembled WGS sequence"/>
</dbReference>
<keyword evidence="7" id="KW-0119">Carbohydrate metabolism</keyword>
<dbReference type="Pfam" id="PF01522">
    <property type="entry name" value="Polysacc_deac_1"/>
    <property type="match status" value="1"/>
</dbReference>
<dbReference type="GO" id="GO:0005886">
    <property type="term" value="C:plasma membrane"/>
    <property type="evidence" value="ECO:0007669"/>
    <property type="project" value="UniProtKB-SubCell"/>
</dbReference>
<evidence type="ECO:0000256" key="15">
    <source>
        <dbReference type="SAM" id="SignalP"/>
    </source>
</evidence>
<sequence>MSPSFSSFLLLLATLAPLSSSASVLPTRTSHDDHDHTVNKRLPAAWYQPDDHPVRALFSRQEQTDGVTYPTVGSPTWSAAYPSNSADPSKLPQPWVDALNAAVSAGKIPNIPIPTMGSDGNPAYPSGYDPNSPTVCSATYQCRIPGDIWDAPDGVFGASFDDGPLDTSVPLYNFLQQHNMPATHFMIGTNILQYPTEFLFAFETLQNDICVHTWTHPYMTTLSNLQVLGELGWTMQIIHNSTGGRIPKYWRPPYGDSDVRTRAIAHEVFGLTTVHRGLEHRRVWRHHDRQSSGKHEDVANGSQVPGLIILEHELTNATVQNFIEAFPMIGQNGWEIVSVAQLNGSAAYQNSANSTDPVTPVNGVLYNGTVPSTSTNSSSAANATSTTATSGSSSGNGSSTSTSGTPAKPTVDNNQKSGAHALIDALPWRTAGLVTGLSMLATAALS</sequence>
<evidence type="ECO:0000256" key="6">
    <source>
        <dbReference type="ARBA" id="ARBA00023136"/>
    </source>
</evidence>
<dbReference type="Gene3D" id="3.20.20.370">
    <property type="entry name" value="Glycoside hydrolase/deacetylase"/>
    <property type="match status" value="1"/>
</dbReference>
<comment type="caution">
    <text evidence="17">The sequence shown here is derived from an EMBL/GenBank/DDBJ whole genome shotgun (WGS) entry which is preliminary data.</text>
</comment>
<keyword evidence="4" id="KW-0325">Glycoprotein</keyword>
<dbReference type="EC" id="3.5.1.41" evidence="12"/>
<evidence type="ECO:0000256" key="5">
    <source>
        <dbReference type="ARBA" id="ARBA00023024"/>
    </source>
</evidence>
<keyword evidence="10" id="KW-0961">Cell wall biogenesis/degradation</keyword>
<dbReference type="OMA" id="GDIWDAP"/>
<feature type="signal peptide" evidence="15">
    <location>
        <begin position="1"/>
        <end position="21"/>
    </location>
</feature>
<dbReference type="PROSITE" id="PS51677">
    <property type="entry name" value="NODB"/>
    <property type="match status" value="1"/>
</dbReference>
<gene>
    <name evidence="17" type="ORF">A0H81_04066</name>
</gene>
<reference evidence="17 18" key="1">
    <citation type="submission" date="2016-03" db="EMBL/GenBank/DDBJ databases">
        <title>Whole genome sequencing of Grifola frondosa 9006-11.</title>
        <authorList>
            <person name="Min B."/>
            <person name="Park H."/>
            <person name="Kim J.-G."/>
            <person name="Cho H."/>
            <person name="Oh Y.-L."/>
            <person name="Kong W.-S."/>
            <person name="Choi I.-G."/>
        </authorList>
    </citation>
    <scope>NUCLEOTIDE SEQUENCE [LARGE SCALE GENOMIC DNA]</scope>
    <source>
        <strain evidence="17 18">9006-11</strain>
    </source>
</reference>
<evidence type="ECO:0000256" key="12">
    <source>
        <dbReference type="ARBA" id="ARBA00024056"/>
    </source>
</evidence>
<dbReference type="InterPro" id="IPR002509">
    <property type="entry name" value="NODB_dom"/>
</dbReference>
<evidence type="ECO:0000256" key="1">
    <source>
        <dbReference type="ARBA" id="ARBA00001941"/>
    </source>
</evidence>
<feature type="compositionally biased region" description="Low complexity" evidence="14">
    <location>
        <begin position="372"/>
        <end position="405"/>
    </location>
</feature>
<evidence type="ECO:0000256" key="8">
    <source>
        <dbReference type="ARBA" id="ARBA00023285"/>
    </source>
</evidence>
<feature type="domain" description="NodB homology" evidence="16">
    <location>
        <begin position="154"/>
        <end position="337"/>
    </location>
</feature>
<dbReference type="InterPro" id="IPR050248">
    <property type="entry name" value="Polysacc_deacetylase_ArnD"/>
</dbReference>
<keyword evidence="18" id="KW-1185">Reference proteome</keyword>
<evidence type="ECO:0000256" key="7">
    <source>
        <dbReference type="ARBA" id="ARBA00023277"/>
    </source>
</evidence>
<evidence type="ECO:0000259" key="16">
    <source>
        <dbReference type="PROSITE" id="PS51677"/>
    </source>
</evidence>
<dbReference type="PANTHER" id="PTHR10587:SF135">
    <property type="entry name" value="CHITIN DEACETYLASE 3"/>
    <property type="match status" value="1"/>
</dbReference>
<keyword evidence="3" id="KW-1003">Cell membrane</keyword>
<dbReference type="OrthoDB" id="407355at2759"/>
<evidence type="ECO:0000256" key="10">
    <source>
        <dbReference type="ARBA" id="ARBA00023316"/>
    </source>
</evidence>
<dbReference type="GO" id="GO:0000272">
    <property type="term" value="P:polysaccharide catabolic process"/>
    <property type="evidence" value="ECO:0007669"/>
    <property type="project" value="UniProtKB-KW"/>
</dbReference>
<dbReference type="GO" id="GO:0006032">
    <property type="term" value="P:chitin catabolic process"/>
    <property type="evidence" value="ECO:0007669"/>
    <property type="project" value="UniProtKB-KW"/>
</dbReference>
<protein>
    <recommendedName>
        <fullName evidence="12">chitin deacetylase</fullName>
        <ecNumber evidence="12">3.5.1.41</ecNumber>
    </recommendedName>
</protein>
<comment type="subcellular location">
    <subcellularLocation>
        <location evidence="2">Cell membrane</location>
        <topology evidence="2">Lipid-anchor</topology>
        <topology evidence="2">GPI-anchor</topology>
    </subcellularLocation>
</comment>